<evidence type="ECO:0008006" key="3">
    <source>
        <dbReference type="Google" id="ProtNLM"/>
    </source>
</evidence>
<dbReference type="EMBL" id="LGIA01000185">
    <property type="protein sequence ID" value="KOH43486.1"/>
    <property type="molecule type" value="Genomic_DNA"/>
</dbReference>
<dbReference type="AlphaFoldDB" id="A0A0L8V4X0"/>
<organism evidence="1 2">
    <name type="scientific">Sunxiuqinia dokdonensis</name>
    <dbReference type="NCBI Taxonomy" id="1409788"/>
    <lineage>
        <taxon>Bacteria</taxon>
        <taxon>Pseudomonadati</taxon>
        <taxon>Bacteroidota</taxon>
        <taxon>Bacteroidia</taxon>
        <taxon>Marinilabiliales</taxon>
        <taxon>Prolixibacteraceae</taxon>
        <taxon>Sunxiuqinia</taxon>
    </lineage>
</organism>
<sequence length="538" mass="62763">MDYQYNQEIKNKSREKLIKHAIKSLTTKRKQSFLLTKEHFSKITDHFNSLLFSTKEWNELDFEFRNQYNWLFWGGKESWSKFYDSNCKPKSVNDLKVLYLSGPEPYNDIDVLCSNGIRLENIWAIESDKATYEKAVKSLVNAGIQIKIHRGNLSEFFELTNHEFDIIYFDACSPILSPQQSPLETLKQIFLNKRLSGLSALITNFAEPGDNYNWGEILAAWFGTRDSLDNPASDDEFGGIAEKTEFYKEYCQLINSHLPEYYDKFITSFIPTLGSEIIPMWQLTSLGSVQSNHLLNEQLLSKELKSIRSYECQADTTNDFIRNVQHFLLAIDAYPLLNWARIIRETFPKNHPLNIFLNSNRRKITIEDALYIGSLLKRFEEAQTGFKTFIYNVCGDKLKETMMALDFFDRHMRITCDTPMKNLLVELLIGLYGYPYIAHAGKNLSLKYKAKETSMYSNVFIFDQCRYLYDFMPTLDLWESFFQNLANQTIIRGCIDGIRRNHFQLNTSLFKWGFIEGVYGNEFGQAMLSDRVNLNDDI</sequence>
<evidence type="ECO:0000313" key="1">
    <source>
        <dbReference type="EMBL" id="KOH43486.1"/>
    </source>
</evidence>
<name>A0A0L8V4X0_9BACT</name>
<accession>A0A0L8V4X0</accession>
<evidence type="ECO:0000313" key="2">
    <source>
        <dbReference type="Proteomes" id="UP000036958"/>
    </source>
</evidence>
<gene>
    <name evidence="1" type="ORF">NC99_36990</name>
</gene>
<dbReference type="OrthoDB" id="2019315at2"/>
<proteinExistence type="predicted"/>
<dbReference type="Proteomes" id="UP000036958">
    <property type="component" value="Unassembled WGS sequence"/>
</dbReference>
<protein>
    <recommendedName>
        <fullName evidence="3">Methyltransferase domain-containing protein</fullName>
    </recommendedName>
</protein>
<dbReference type="RefSeq" id="WP_053186515.1">
    <property type="nucleotide sequence ID" value="NZ_LGIA01000185.1"/>
</dbReference>
<reference evidence="2" key="1">
    <citation type="submission" date="2015-07" db="EMBL/GenBank/DDBJ databases">
        <title>Genome sequencing of Sunxiuqinia dokdonensis strain SK.</title>
        <authorList>
            <person name="Ahn S."/>
            <person name="Kim B.-C."/>
        </authorList>
    </citation>
    <scope>NUCLEOTIDE SEQUENCE [LARGE SCALE GENOMIC DNA]</scope>
    <source>
        <strain evidence="2">SK</strain>
    </source>
</reference>
<comment type="caution">
    <text evidence="1">The sequence shown here is derived from an EMBL/GenBank/DDBJ whole genome shotgun (WGS) entry which is preliminary data.</text>
</comment>
<keyword evidence="2" id="KW-1185">Reference proteome</keyword>